<organism evidence="1">
    <name type="scientific">Rhodopseudomonas palustris (strain BisA53)</name>
    <dbReference type="NCBI Taxonomy" id="316055"/>
    <lineage>
        <taxon>Bacteria</taxon>
        <taxon>Pseudomonadati</taxon>
        <taxon>Pseudomonadota</taxon>
        <taxon>Alphaproteobacteria</taxon>
        <taxon>Hyphomicrobiales</taxon>
        <taxon>Nitrobacteraceae</taxon>
        <taxon>Rhodopseudomonas</taxon>
    </lineage>
</organism>
<dbReference type="eggNOG" id="ENOG5033DHE">
    <property type="taxonomic scope" value="Bacteria"/>
</dbReference>
<evidence type="ECO:0000313" key="1">
    <source>
        <dbReference type="EMBL" id="ABJ05247.1"/>
    </source>
</evidence>
<dbReference type="AlphaFoldDB" id="Q07S37"/>
<dbReference type="KEGG" id="rpe:RPE_1295"/>
<protein>
    <submittedName>
        <fullName evidence="1">Uncharacterized protein</fullName>
    </submittedName>
</protein>
<accession>Q07S37</accession>
<name>Q07S37_RHOP5</name>
<dbReference type="HOGENOM" id="CLU_1298955_0_0_5"/>
<sequence length="215" mass="22834">MSKLIRLYENTRQLSSIESELKAGRFNYTVVTSAVPSKAGATLDESILAALGSAGVSGSQMSAYLNAIKKGGAVVSVKSEFLFGRTAATILDQFSPSRTSVSSSAGASFDENSATPFSNLIRAPVLLDTSGDYKSYSGTPLLLDSDKLFSGTPLLIKSDIFVSGRPLLLDSEGPYRSFSGKPLLLDDKKVFSGTPLLINNPTPLSTWLGLPVLWK</sequence>
<reference evidence="1" key="1">
    <citation type="submission" date="2006-09" db="EMBL/GenBank/DDBJ databases">
        <title>Complete sequence of Rhodopseudomonas palustris BisA53.</title>
        <authorList>
            <consortium name="US DOE Joint Genome Institute"/>
            <person name="Copeland A."/>
            <person name="Lucas S."/>
            <person name="Lapidus A."/>
            <person name="Barry K."/>
            <person name="Detter J.C."/>
            <person name="Glavina del Rio T."/>
            <person name="Hammon N."/>
            <person name="Israni S."/>
            <person name="Dalin E."/>
            <person name="Tice H."/>
            <person name="Pitluck S."/>
            <person name="Chain P."/>
            <person name="Malfatti S."/>
            <person name="Shin M."/>
            <person name="Vergez L."/>
            <person name="Schmutz J."/>
            <person name="Larimer F."/>
            <person name="Land M."/>
            <person name="Hauser L."/>
            <person name="Pelletier D.A."/>
            <person name="Kyrpides N."/>
            <person name="Kim E."/>
            <person name="Harwood C.S."/>
            <person name="Oda Y."/>
            <person name="Richardson P."/>
        </authorList>
    </citation>
    <scope>NUCLEOTIDE SEQUENCE [LARGE SCALE GENOMIC DNA]</scope>
    <source>
        <strain evidence="1">BisA53</strain>
    </source>
</reference>
<dbReference type="EMBL" id="CP000463">
    <property type="protein sequence ID" value="ABJ05247.1"/>
    <property type="molecule type" value="Genomic_DNA"/>
</dbReference>
<proteinExistence type="predicted"/>
<dbReference type="OrthoDB" id="8140771at2"/>
<gene>
    <name evidence="1" type="ordered locus">RPE_1295</name>
</gene>
<dbReference type="STRING" id="316055.RPE_1295"/>